<gene>
    <name evidence="3" type="primary">FGENESH: predicted gene_3.328</name>
    <name evidence="3" type="ORF">BN2166_0018770</name>
</gene>
<feature type="compositionally biased region" description="Polar residues" evidence="1">
    <location>
        <begin position="901"/>
        <end position="914"/>
    </location>
</feature>
<name>A0A0K3CFN5_RHOTO</name>
<dbReference type="PANTHER" id="PTHR13318">
    <property type="entry name" value="PARTNER OF PAIRED, ISOFORM B-RELATED"/>
    <property type="match status" value="1"/>
</dbReference>
<dbReference type="GO" id="GO:0031146">
    <property type="term" value="P:SCF-dependent proteasomal ubiquitin-dependent protein catabolic process"/>
    <property type="evidence" value="ECO:0007669"/>
    <property type="project" value="TreeGrafter"/>
</dbReference>
<dbReference type="Proteomes" id="UP000199069">
    <property type="component" value="Unassembled WGS sequence"/>
</dbReference>
<reference evidence="3 4" key="1">
    <citation type="submission" date="2015-07" db="EMBL/GenBank/DDBJ databases">
        <authorList>
            <person name="Cajimat M.N.B."/>
            <person name="Milazzo M.L."/>
            <person name="Fulhorst C.F."/>
        </authorList>
    </citation>
    <scope>NUCLEOTIDE SEQUENCE [LARGE SCALE GENOMIC DNA]</scope>
    <source>
        <strain evidence="3">Single colony</strain>
    </source>
</reference>
<evidence type="ECO:0000259" key="2">
    <source>
        <dbReference type="PROSITE" id="PS50181"/>
    </source>
</evidence>
<dbReference type="EMBL" id="CWKI01000003">
    <property type="protein sequence ID" value="CTR06016.1"/>
    <property type="molecule type" value="Genomic_DNA"/>
</dbReference>
<feature type="region of interest" description="Disordered" evidence="1">
    <location>
        <begin position="1"/>
        <end position="50"/>
    </location>
</feature>
<evidence type="ECO:0000313" key="4">
    <source>
        <dbReference type="Proteomes" id="UP000199069"/>
    </source>
</evidence>
<evidence type="ECO:0000313" key="3">
    <source>
        <dbReference type="EMBL" id="CTR06016.1"/>
    </source>
</evidence>
<keyword evidence="4" id="KW-1185">Reference proteome</keyword>
<dbReference type="GO" id="GO:0019005">
    <property type="term" value="C:SCF ubiquitin ligase complex"/>
    <property type="evidence" value="ECO:0007669"/>
    <property type="project" value="TreeGrafter"/>
</dbReference>
<feature type="domain" description="F-box" evidence="2">
    <location>
        <begin position="48"/>
        <end position="96"/>
    </location>
</feature>
<accession>A0A0K3CFN5</accession>
<feature type="region of interest" description="Disordered" evidence="1">
    <location>
        <begin position="901"/>
        <end position="940"/>
    </location>
</feature>
<proteinExistence type="predicted"/>
<feature type="region of interest" description="Disordered" evidence="1">
    <location>
        <begin position="490"/>
        <end position="525"/>
    </location>
</feature>
<organism evidence="3 4">
    <name type="scientific">Rhodotorula toruloides</name>
    <name type="common">Yeast</name>
    <name type="synonym">Rhodosporidium toruloides</name>
    <dbReference type="NCBI Taxonomy" id="5286"/>
    <lineage>
        <taxon>Eukaryota</taxon>
        <taxon>Fungi</taxon>
        <taxon>Dikarya</taxon>
        <taxon>Basidiomycota</taxon>
        <taxon>Pucciniomycotina</taxon>
        <taxon>Microbotryomycetes</taxon>
        <taxon>Sporidiobolales</taxon>
        <taxon>Sporidiobolaceae</taxon>
        <taxon>Rhodotorula</taxon>
    </lineage>
</organism>
<protein>
    <submittedName>
        <fullName evidence="3">FGENESH: predicted gene_3.328 protein</fullName>
    </submittedName>
</protein>
<feature type="domain" description="F-box" evidence="2">
    <location>
        <begin position="938"/>
        <end position="985"/>
    </location>
</feature>
<dbReference type="PROSITE" id="PS50181">
    <property type="entry name" value="FBOX"/>
    <property type="match status" value="2"/>
</dbReference>
<dbReference type="SUPFAM" id="SSF52047">
    <property type="entry name" value="RNI-like"/>
    <property type="match status" value="2"/>
</dbReference>
<feature type="region of interest" description="Disordered" evidence="1">
    <location>
        <begin position="1324"/>
        <end position="1362"/>
    </location>
</feature>
<dbReference type="Gene3D" id="3.80.10.10">
    <property type="entry name" value="Ribonuclease Inhibitor"/>
    <property type="match status" value="2"/>
</dbReference>
<evidence type="ECO:0000256" key="1">
    <source>
        <dbReference type="SAM" id="MobiDB-lite"/>
    </source>
</evidence>
<sequence>MTTQHDHSHSNRTAVGGDSAALVHSSDEEQATSSARRDGSRESAPPPRLSLTSLPAEILDEIFSYVHYDSWTEPITKAMINKELFELVRPHYFHTMQVLADEDDRVIVGLLTRPKNSMFVKDLHAQFISTFQHVQCAVLRQTRCLTRLSILFTDNGAECALPLWFFDALRTLRHLAFLKIYQDERDEPVKGFSFERDVPSLRSLETHARGQLSICAPGLSKLMHLKATLFAPAGPAIPWQTLRQLDVHLCRERRTADDPILRDFVSHLKDSCSISVRRNALRFTIELGAHALSDLQPIPLQILELDVNRRKSIDSSALIRIVEVLRAPLLTDLAIVEIESFAALKSCTFDVQLLSVVRLTLKGRCDCTVVDNARGIRALRALLNLCPATQVLRLEGLRFYVDAARTYRAPGELKGEVLRAIEENDLPFAFPAFAALLFALQQTSVLELNIQLYGGGIRWRRTAHNEVFEAEGWTWGWTIRSYVASRSASADSTAPTARSDEDGSTSSARREGSREPTPPPRLSLTSLPTEVLANIYRYVLATSTMGQISTILTCKRLFDVAYSCWLHTVRISGQHGEDKHVGLATYPKSGALVKELDASFLPVFPQLQCAVLRHTPNLTHLTVAFTDHGHYTPLPDSFYTSLKLLRHLTSLKITFDERAESIPNFSFEDDLPSLRELDIWAFGSLSFYGIYLSNIQRLCLPSVFFAGLSVPWPTLLHLEVGRRRSTPGEHSFQDFLTSLESACLTTNVPLRDLRLAFPDLDPHGAYTLLEFAAILNVLDSLPFSALTHLAIHDIESLSVLATWKCWARLYSVLHLTLHGPRTSCLTTDDLRGLQALLAVCPFLTTLRLDRIKIYASEITPWNVTKAILRADRRGALALNFPELATLLFHIQQTSIIDQSQPATVSASADSTAPTARSDEDGSTSSARREGSQEPSSPRLSLTSLPTEILAAIISQVPYNDYYRTIDQVLVDRRFYEIAYPVWIGEILLTEERRDIMLAGLARRNAQHVKHFTGTLTPSLPHLQCIVFDHLPNLTHLDIAFTEDEDHPLPDCFFHALRRLRHLVYLKVQDDERDEPPNGFSFAEDVPSLCELDIDAYGSLANCAPGLSKIERLRLHSFDSVGSAIPWDTLHHLDIERRRYDPPTDNSDLRDFLSSLRVACNNSAIPLRSLALCFLRSGGYDPDGLIKVLEVLHAPHLTELTAYGIKAFTGMKFPTSSPRLQSVQRLILRGDSEVISMDDFRGLQAILALFPAIKVLRLEDFKYFYGNSRFHAAIRQSVHAKTPILDAIAHNDLPNAFPAITALLFFLMHTSVLDLQLTITNMTTSSDHSHPVVGPAPAGVSASTARSDEEPTTSSARRESSQAFRAKDVKDEILTAIQQDNLPLAFPAVFKLLIAIETTTVLDLRLQIPFWQGIRWRRTARNEVFEAEGWTSS</sequence>
<dbReference type="InterPro" id="IPR001810">
    <property type="entry name" value="F-box_dom"/>
</dbReference>
<dbReference type="InterPro" id="IPR032675">
    <property type="entry name" value="LRR_dom_sf"/>
</dbReference>